<gene>
    <name evidence="3" type="ORF">AUN14_04850</name>
    <name evidence="2" type="ORF">FZI19_04930</name>
</gene>
<feature type="region of interest" description="Disordered" evidence="1">
    <location>
        <begin position="136"/>
        <end position="159"/>
    </location>
</feature>
<organism evidence="3 4">
    <name type="scientific">Cronobacter muytjensii</name>
    <dbReference type="NCBI Taxonomy" id="413501"/>
    <lineage>
        <taxon>Bacteria</taxon>
        <taxon>Pseudomonadati</taxon>
        <taxon>Pseudomonadota</taxon>
        <taxon>Gammaproteobacteria</taxon>
        <taxon>Enterobacterales</taxon>
        <taxon>Enterobacteriaceae</taxon>
        <taxon>Cronobacter</taxon>
    </lineage>
</organism>
<reference evidence="2 5" key="2">
    <citation type="submission" date="2019-08" db="EMBL/GenBank/DDBJ databases">
        <title>Prevalence, distribution, and phylogeny of type two toxin-antitoxin genes possessed by Cronobacter species where C. sakazakii homologs follow sequence type lineages.</title>
        <authorList>
            <person name="Finkelstein S."/>
            <person name="Negrete F."/>
            <person name="Jang H."/>
            <person name="Gopinath G.R."/>
            <person name="Tall B.D."/>
        </authorList>
    </citation>
    <scope>NUCLEOTIDE SEQUENCE [LARGE SCALE GENOMIC DNA]</scope>
    <source>
        <strain evidence="2 5">MOD1_GK1257</strain>
    </source>
</reference>
<dbReference type="GeneID" id="92214503"/>
<dbReference type="Proteomes" id="UP000469927">
    <property type="component" value="Unassembled WGS sequence"/>
</dbReference>
<dbReference type="Proteomes" id="UP000244378">
    <property type="component" value="Unassembled WGS sequence"/>
</dbReference>
<dbReference type="OrthoDB" id="1043330at2"/>
<dbReference type="EMBL" id="WAGD01000011">
    <property type="protein sequence ID" value="KAB0884614.1"/>
    <property type="molecule type" value="Genomic_DNA"/>
</dbReference>
<evidence type="ECO:0000313" key="4">
    <source>
        <dbReference type="Proteomes" id="UP000244378"/>
    </source>
</evidence>
<evidence type="ECO:0000313" key="3">
    <source>
        <dbReference type="EMBL" id="PUX16952.1"/>
    </source>
</evidence>
<evidence type="ECO:0000256" key="1">
    <source>
        <dbReference type="SAM" id="MobiDB-lite"/>
    </source>
</evidence>
<accession>A0A2T7AX81</accession>
<name>A0A2T7AX81_9ENTR</name>
<dbReference type="RefSeq" id="WP_038865291.1">
    <property type="nucleotide sequence ID" value="NZ_JADKNN010000018.1"/>
</dbReference>
<evidence type="ECO:0000313" key="5">
    <source>
        <dbReference type="Proteomes" id="UP000469927"/>
    </source>
</evidence>
<feature type="region of interest" description="Disordered" evidence="1">
    <location>
        <begin position="202"/>
        <end position="222"/>
    </location>
</feature>
<keyword evidence="5" id="KW-1185">Reference proteome</keyword>
<dbReference type="EMBL" id="MSAE01000005">
    <property type="protein sequence ID" value="PUX16952.1"/>
    <property type="molecule type" value="Genomic_DNA"/>
</dbReference>
<evidence type="ECO:0000313" key="2">
    <source>
        <dbReference type="EMBL" id="KAB0884614.1"/>
    </source>
</evidence>
<dbReference type="InterPro" id="IPR024510">
    <property type="entry name" value="DUF2589"/>
</dbReference>
<proteinExistence type="predicted"/>
<protein>
    <submittedName>
        <fullName evidence="3">DUF2589 domain-containing protein</fullName>
    </submittedName>
</protein>
<comment type="caution">
    <text evidence="3">The sequence shown here is derived from an EMBL/GenBank/DDBJ whole genome shotgun (WGS) entry which is preliminary data.</text>
</comment>
<sequence length="222" mass="23732">MDSQFIGSVINALPLEHMIGGPLQAMIKAQVQASKAYADFLLSVCIKDGKAEAVQFDYDETVVDEKGVIQGVVKKTMRIPLLAAISHPNISIEEGTIDFELEVSQSESSNSETAAEASLEASVGWGPFSVKISGRVSHKAQQTRSTDTRAKYSIHTQVKRQPPPEALMRVIDFLTDAATRPAILPSEAKKLDDKTLDTYPVTPVAPANANANAGGTGAANPR</sequence>
<dbReference type="AlphaFoldDB" id="A0A2T7AX81"/>
<reference evidence="3 4" key="1">
    <citation type="submission" date="2016-12" db="EMBL/GenBank/DDBJ databases">
        <title>Analysis of the Molecular Diversity Among Cronobacter Species Isolated from Filth Flies Using a Pan Genomic DNA Microarray.</title>
        <authorList>
            <person name="Pava-Ripoll M."/>
            <person name="Tall B."/>
            <person name="Farber J."/>
            <person name="Fanning S."/>
            <person name="Lehner A."/>
            <person name="Stephan R."/>
            <person name="Pagotto F."/>
            <person name="Iverson C."/>
            <person name="Ziobro G."/>
            <person name="Miller A."/>
            <person name="Pearson R."/>
            <person name="Yan Q."/>
            <person name="Kim M."/>
            <person name="Jeong S."/>
            <person name="Park J."/>
            <person name="Jun S."/>
            <person name="Choi H."/>
            <person name="Chung T."/>
            <person name="Yoo Y."/>
            <person name="Park E."/>
            <person name="Hwang S."/>
            <person name="Lee B."/>
            <person name="Sathyamoorthy V."/>
            <person name="Carter L."/>
            <person name="Mammel M."/>
            <person name="Jackson S."/>
            <person name="Kothary M."/>
            <person name="Patel I."/>
            <person name="Grim C."/>
            <person name="Gopinath G."/>
            <person name="Gangiredla J."/>
            <person name="Chase H."/>
        </authorList>
    </citation>
    <scope>NUCLEOTIDE SEQUENCE [LARGE SCALE GENOMIC DNA]</scope>
    <source>
        <strain evidence="3 4">MOD1-Md1s</strain>
    </source>
</reference>
<dbReference type="Pfam" id="PF11655">
    <property type="entry name" value="DUF2589"/>
    <property type="match status" value="1"/>
</dbReference>